<dbReference type="AlphaFoldDB" id="A0A2J8A2Q4"/>
<dbReference type="InterPro" id="IPR009836">
    <property type="entry name" value="GRDP-like"/>
</dbReference>
<dbReference type="Proteomes" id="UP000236333">
    <property type="component" value="Unassembled WGS sequence"/>
</dbReference>
<dbReference type="PANTHER" id="PTHR34365">
    <property type="entry name" value="ENOLASE (DUF1399)"/>
    <property type="match status" value="1"/>
</dbReference>
<evidence type="ECO:0000313" key="2">
    <source>
        <dbReference type="Proteomes" id="UP000236333"/>
    </source>
</evidence>
<dbReference type="EMBL" id="PGGS01000215">
    <property type="protein sequence ID" value="PNH06793.1"/>
    <property type="molecule type" value="Genomic_DNA"/>
</dbReference>
<organism evidence="1 2">
    <name type="scientific">Tetrabaena socialis</name>
    <dbReference type="NCBI Taxonomy" id="47790"/>
    <lineage>
        <taxon>Eukaryota</taxon>
        <taxon>Viridiplantae</taxon>
        <taxon>Chlorophyta</taxon>
        <taxon>core chlorophytes</taxon>
        <taxon>Chlorophyceae</taxon>
        <taxon>CS clade</taxon>
        <taxon>Chlamydomonadales</taxon>
        <taxon>Tetrabaenaceae</taxon>
        <taxon>Tetrabaena</taxon>
    </lineage>
</organism>
<accession>A0A2J8A2Q4</accession>
<name>A0A2J8A2Q4_9CHLO</name>
<dbReference type="Pfam" id="PF07173">
    <property type="entry name" value="GRDP-like"/>
    <property type="match status" value="1"/>
</dbReference>
<dbReference type="PANTHER" id="PTHR34365:SF7">
    <property type="entry name" value="GLYCINE-RICH DOMAIN-CONTAINING PROTEIN 1"/>
    <property type="match status" value="1"/>
</dbReference>
<keyword evidence="2" id="KW-1185">Reference proteome</keyword>
<comment type="caution">
    <text evidence="1">The sequence shown here is derived from an EMBL/GenBank/DDBJ whole genome shotgun (WGS) entry which is preliminary data.</text>
</comment>
<evidence type="ECO:0000313" key="1">
    <source>
        <dbReference type="EMBL" id="PNH06793.1"/>
    </source>
</evidence>
<reference evidence="1 2" key="1">
    <citation type="journal article" date="2017" name="Mol. Biol. Evol.">
        <title>The 4-celled Tetrabaena socialis nuclear genome reveals the essential components for genetic control of cell number at the origin of multicellularity in the volvocine lineage.</title>
        <authorList>
            <person name="Featherston J."/>
            <person name="Arakaki Y."/>
            <person name="Hanschen E.R."/>
            <person name="Ferris P.J."/>
            <person name="Michod R.E."/>
            <person name="Olson B.J.S.C."/>
            <person name="Nozaki H."/>
            <person name="Durand P.M."/>
        </authorList>
    </citation>
    <scope>NUCLEOTIDE SEQUENCE [LARGE SCALE GENOMIC DNA]</scope>
    <source>
        <strain evidence="1 2">NIES-571</strain>
    </source>
</reference>
<proteinExistence type="predicted"/>
<gene>
    <name evidence="1" type="ORF">TSOC_006798</name>
</gene>
<protein>
    <submittedName>
        <fullName evidence="1">Uncharacterized protein</fullName>
    </submittedName>
</protein>
<sequence length="221" mass="23272">MHARYCRFLALHAQHPEAALVPAADIALLWHTHLCLSGPYAAMCQQLFGTSPRGSEEGGPGSQEAGGQPAAGAWAAAAAMAAAGWRPEYLEMDPLQLAAAYGETGRLYELEYGEPYDGPDTAWVPASTPYPLAAPRSPLLGVLRLFDEVPSKLEDGDRKKAAAAARSRGAGRLSFAPGAVPRCGAHSLFAAWTAGLAAAAELERAPVCCWGAAEQRDSRFI</sequence>
<dbReference type="OrthoDB" id="10591108at2759"/>
<feature type="non-terminal residue" evidence="1">
    <location>
        <position position="221"/>
    </location>
</feature>